<dbReference type="Pfam" id="PF00752">
    <property type="entry name" value="XPG_N"/>
    <property type="match status" value="1"/>
</dbReference>
<dbReference type="Gene3D" id="3.40.50.1010">
    <property type="entry name" value="5'-nuclease"/>
    <property type="match status" value="1"/>
</dbReference>
<dbReference type="SMART" id="SM00485">
    <property type="entry name" value="XPGN"/>
    <property type="match status" value="1"/>
</dbReference>
<dbReference type="InterPro" id="IPR006084">
    <property type="entry name" value="XPG/Rad2"/>
</dbReference>
<dbReference type="Proteomes" id="UP000694844">
    <property type="component" value="Chromosome 4"/>
</dbReference>
<evidence type="ECO:0000259" key="19">
    <source>
        <dbReference type="SMART" id="SM00484"/>
    </source>
</evidence>
<dbReference type="SUPFAM" id="SSF88723">
    <property type="entry name" value="PIN domain-like"/>
    <property type="match status" value="1"/>
</dbReference>
<feature type="domain" description="XPG-I" evidence="19">
    <location>
        <begin position="138"/>
        <end position="209"/>
    </location>
</feature>
<keyword evidence="13 17" id="KW-0238">DNA-binding</keyword>
<dbReference type="GO" id="GO:0035312">
    <property type="term" value="F:5'-3' DNA exonuclease activity"/>
    <property type="evidence" value="ECO:0007669"/>
    <property type="project" value="UniProtKB-UniRule"/>
</dbReference>
<dbReference type="SMART" id="SM00279">
    <property type="entry name" value="HhH2"/>
    <property type="match status" value="1"/>
</dbReference>
<dbReference type="InterPro" id="IPR019974">
    <property type="entry name" value="XPG_CS"/>
</dbReference>
<dbReference type="CDD" id="cd09857">
    <property type="entry name" value="PIN_EXO1"/>
    <property type="match status" value="1"/>
</dbReference>
<evidence type="ECO:0000256" key="1">
    <source>
        <dbReference type="ARBA" id="ARBA00004123"/>
    </source>
</evidence>
<keyword evidence="5 17" id="KW-0479">Metal-binding</keyword>
<feature type="region of interest" description="Disordered" evidence="18">
    <location>
        <begin position="766"/>
        <end position="786"/>
    </location>
</feature>
<dbReference type="InterPro" id="IPR036279">
    <property type="entry name" value="5-3_exonuclease_C_sf"/>
</dbReference>
<sequence length="833" mass="93822">MGITGLLPFLKKIHVPVNVAKFEGCTVAIDAYCWLHKGAFSCAEKLALGEPTEQYVYYCMKYVEMLLKKNLKPVLVFDGCHLPSKKEVEKTRREKREINKKKAAQLLREGKRAEARECLQRCIDISPDMALKLMDACRARGVDCIVAPYEADAQLAYLNKCGIAQLIITEDSDLLLFGCDKVLFKMDHFGNGVLVEQSRLNEVMEIQSGFYSFEKFRYLCILSGCDYLSSLPGIGLGKASKVFKKARQTDIKQLLRKFPSTYLNMSLTVPEEYIEGFIRANNTFLYQLVFDPIQRRLRPLNSYEEGLNPKELRYAGEMIPQDQAYQIALGNINIYTKEKFACFDPDSYVPPKASKRKPEQLHRLSIWDRNYRIRPRGELREVQNMERPGLQGKEVIVRQGPKLKRPAAEDDKNVKSDTELTRMYKEENDENSSTLLSPRKRRRSSSDSEDELPKSPVKKFRKLYMSPNKAQFLDSLKDADQEVSHQSPSKGGEEPALESPPEAPRPSPKRNRFAVLSEEKREKFNINASKTIVKSRFFASSSEKYENCMEPKQEDCIVKDSATEDNTVSEKSVQMEEEINDSSTVVIVSSSSTKSTEKQNISNSVQNKPKPSPGSAFTWSKFKSSKMSNAAGTKGKVNSSFKKVVSEPCLSNYFSSKSKGSDSEKSFKCTESSSISPLRPVESCEEVTGTEDSLSQVSSVSLSQASSVSYSQESGTYSIDLDCFPDSQEVRTISLEYAAKTETEYTSHAVSYQETKKLSLGSKKTGCRASGLSKNRKGTVSSDNKQQSIKDLFSKFAYNKREDKLSVENDVELISVTPSNKPCTKAVQRKLLP</sequence>
<comment type="function">
    <text evidence="17">5'-&gt;3' double-stranded DNA exonuclease which may also possess a cryptic 3'-&gt;5' double-stranded DNA exonuclease activity. Functions in DNA mismatch repair.</text>
</comment>
<keyword evidence="10 17" id="KW-0269">Exonuclease</keyword>
<dbReference type="GO" id="GO:0006310">
    <property type="term" value="P:DNA recombination"/>
    <property type="evidence" value="ECO:0007669"/>
    <property type="project" value="TreeGrafter"/>
</dbReference>
<evidence type="ECO:0000313" key="22">
    <source>
        <dbReference type="RefSeq" id="XP_022329330.1"/>
    </source>
</evidence>
<comment type="cofactor">
    <cofactor evidence="17">
        <name>Mg(2+)</name>
        <dbReference type="ChEBI" id="CHEBI:18420"/>
    </cofactor>
    <text evidence="17">Binds 2 magnesium ions per subunit. They probably participate in the reaction catalyzed by the enzyme. May bind an additional third magnesium ion after substrate binding.</text>
</comment>
<keyword evidence="6" id="KW-0255">Endonuclease</keyword>
<feature type="region of interest" description="Disordered" evidence="18">
    <location>
        <begin position="652"/>
        <end position="693"/>
    </location>
</feature>
<evidence type="ECO:0000256" key="10">
    <source>
        <dbReference type="ARBA" id="ARBA00022839"/>
    </source>
</evidence>
<comment type="function">
    <text evidence="16">5'-&gt;3' double-stranded DNA exonuclease which may also contain a cryptic 3'-&gt;5' double-stranded DNA exonuclease activity. Also exhibits endonuclease activity against 5'-overhanging flap structures similar to those generated by displacement synthesis when DNA polymerase encounters the 5'-end of a downstream Okazaki fragment. Required for DNA mismatch repair (MMR).</text>
</comment>
<evidence type="ECO:0000256" key="2">
    <source>
        <dbReference type="ARBA" id="ARBA00010563"/>
    </source>
</evidence>
<dbReference type="GO" id="GO:0003677">
    <property type="term" value="F:DNA binding"/>
    <property type="evidence" value="ECO:0007669"/>
    <property type="project" value="UniProtKB-UniRule"/>
</dbReference>
<keyword evidence="11 17" id="KW-0460">Magnesium</keyword>
<evidence type="ECO:0000256" key="7">
    <source>
        <dbReference type="ARBA" id="ARBA00022763"/>
    </source>
</evidence>
<gene>
    <name evidence="22" type="primary">LOC111128151</name>
</gene>
<proteinExistence type="inferred from homology"/>
<dbReference type="PRINTS" id="PR00853">
    <property type="entry name" value="XPGRADSUPER"/>
</dbReference>
<dbReference type="InterPro" id="IPR006085">
    <property type="entry name" value="XPG_DNA_repair_N"/>
</dbReference>
<evidence type="ECO:0000256" key="12">
    <source>
        <dbReference type="ARBA" id="ARBA00022881"/>
    </source>
</evidence>
<keyword evidence="15 17" id="KW-0539">Nucleus</keyword>
<evidence type="ECO:0000313" key="21">
    <source>
        <dbReference type="Proteomes" id="UP000694844"/>
    </source>
</evidence>
<dbReference type="InterPro" id="IPR008918">
    <property type="entry name" value="HhH2"/>
</dbReference>
<comment type="subcellular location">
    <subcellularLocation>
        <location evidence="1 17">Nucleus</location>
    </subcellularLocation>
</comment>
<evidence type="ECO:0000256" key="4">
    <source>
        <dbReference type="ARBA" id="ARBA00022722"/>
    </source>
</evidence>
<dbReference type="InterPro" id="IPR006086">
    <property type="entry name" value="XPG-I_dom"/>
</dbReference>
<dbReference type="PANTHER" id="PTHR11081:SF8">
    <property type="entry name" value="EXONUCLEASE 1"/>
    <property type="match status" value="1"/>
</dbReference>
<evidence type="ECO:0000256" key="14">
    <source>
        <dbReference type="ARBA" id="ARBA00023204"/>
    </source>
</evidence>
<reference evidence="22" key="1">
    <citation type="submission" date="2025-08" db="UniProtKB">
        <authorList>
            <consortium name="RefSeq"/>
        </authorList>
    </citation>
    <scope>IDENTIFICATION</scope>
    <source>
        <tissue evidence="22">Whole sample</tissue>
    </source>
</reference>
<feature type="compositionally biased region" description="Polar residues" evidence="18">
    <location>
        <begin position="598"/>
        <end position="619"/>
    </location>
</feature>
<dbReference type="RefSeq" id="XP_022329330.1">
    <property type="nucleotide sequence ID" value="XM_022473622.1"/>
</dbReference>
<dbReference type="InterPro" id="IPR029060">
    <property type="entry name" value="PIN-like_dom_sf"/>
</dbReference>
<name>A0A8B8DNJ0_CRAVI</name>
<feature type="compositionally biased region" description="Basic and acidic residues" evidence="18">
    <location>
        <begin position="659"/>
        <end position="668"/>
    </location>
</feature>
<feature type="region of interest" description="Disordered" evidence="18">
    <location>
        <begin position="384"/>
        <end position="463"/>
    </location>
</feature>
<dbReference type="GO" id="GO:0005634">
    <property type="term" value="C:nucleus"/>
    <property type="evidence" value="ECO:0007669"/>
    <property type="project" value="UniProtKB-SubCell"/>
</dbReference>
<evidence type="ECO:0000256" key="8">
    <source>
        <dbReference type="ARBA" id="ARBA00022769"/>
    </source>
</evidence>
<dbReference type="GO" id="GO:0017108">
    <property type="term" value="F:5'-flap endonuclease activity"/>
    <property type="evidence" value="ECO:0007669"/>
    <property type="project" value="TreeGrafter"/>
</dbReference>
<evidence type="ECO:0000256" key="6">
    <source>
        <dbReference type="ARBA" id="ARBA00022759"/>
    </source>
</evidence>
<keyword evidence="4 17" id="KW-0540">Nuclease</keyword>
<feature type="region of interest" description="Disordered" evidence="18">
    <location>
        <begin position="562"/>
        <end position="619"/>
    </location>
</feature>
<dbReference type="Gene3D" id="1.10.150.20">
    <property type="entry name" value="5' to 3' exonuclease, C-terminal subdomain"/>
    <property type="match status" value="1"/>
</dbReference>
<dbReference type="FunFam" id="3.40.50.1010:FF:000096">
    <property type="entry name" value="Exonuclease 1"/>
    <property type="match status" value="1"/>
</dbReference>
<dbReference type="KEGG" id="cvn:111128151"/>
<dbReference type="InterPro" id="IPR037315">
    <property type="entry name" value="EXO1_H3TH"/>
</dbReference>
<evidence type="ECO:0000259" key="20">
    <source>
        <dbReference type="SMART" id="SM00485"/>
    </source>
</evidence>
<keyword evidence="21" id="KW-1185">Reference proteome</keyword>
<evidence type="ECO:0000256" key="3">
    <source>
        <dbReference type="ARBA" id="ARBA00020324"/>
    </source>
</evidence>
<dbReference type="CDD" id="cd09908">
    <property type="entry name" value="H3TH_EXO1"/>
    <property type="match status" value="1"/>
</dbReference>
<dbReference type="OrthoDB" id="26491at2759"/>
<comment type="similarity">
    <text evidence="2 17">Belongs to the XPG/RAD2 endonuclease family. EXO1 subfamily.</text>
</comment>
<evidence type="ECO:0000256" key="17">
    <source>
        <dbReference type="RuleBase" id="RU910737"/>
    </source>
</evidence>
<keyword evidence="12 17" id="KW-0267">Excision nuclease</keyword>
<dbReference type="FunFam" id="1.10.150.20:FF:000011">
    <property type="entry name" value="exonuclease 1"/>
    <property type="match status" value="1"/>
</dbReference>
<dbReference type="PANTHER" id="PTHR11081">
    <property type="entry name" value="FLAP ENDONUCLEASE FAMILY MEMBER"/>
    <property type="match status" value="1"/>
</dbReference>
<dbReference type="PROSITE" id="PS00842">
    <property type="entry name" value="XPG_2"/>
    <property type="match status" value="1"/>
</dbReference>
<evidence type="ECO:0000256" key="11">
    <source>
        <dbReference type="ARBA" id="ARBA00022842"/>
    </source>
</evidence>
<keyword evidence="14 17" id="KW-0234">DNA repair</keyword>
<dbReference type="GeneID" id="111128151"/>
<organism evidence="21 22">
    <name type="scientific">Crassostrea virginica</name>
    <name type="common">Eastern oyster</name>
    <dbReference type="NCBI Taxonomy" id="6565"/>
    <lineage>
        <taxon>Eukaryota</taxon>
        <taxon>Metazoa</taxon>
        <taxon>Spiralia</taxon>
        <taxon>Lophotrochozoa</taxon>
        <taxon>Mollusca</taxon>
        <taxon>Bivalvia</taxon>
        <taxon>Autobranchia</taxon>
        <taxon>Pteriomorphia</taxon>
        <taxon>Ostreida</taxon>
        <taxon>Ostreoidea</taxon>
        <taxon>Ostreidae</taxon>
        <taxon>Crassostrea</taxon>
    </lineage>
</organism>
<evidence type="ECO:0000256" key="15">
    <source>
        <dbReference type="ARBA" id="ARBA00023242"/>
    </source>
</evidence>
<dbReference type="GO" id="GO:0046872">
    <property type="term" value="F:metal ion binding"/>
    <property type="evidence" value="ECO:0007669"/>
    <property type="project" value="UniProtKB-UniRule"/>
</dbReference>
<dbReference type="SUPFAM" id="SSF47807">
    <property type="entry name" value="5' to 3' exonuclease, C-terminal subdomain"/>
    <property type="match status" value="1"/>
</dbReference>
<dbReference type="PROSITE" id="PS00841">
    <property type="entry name" value="XPG_1"/>
    <property type="match status" value="1"/>
</dbReference>
<feature type="compositionally biased region" description="Low complexity" evidence="18">
    <location>
        <begin position="582"/>
        <end position="594"/>
    </location>
</feature>
<evidence type="ECO:0000256" key="18">
    <source>
        <dbReference type="SAM" id="MobiDB-lite"/>
    </source>
</evidence>
<dbReference type="InterPro" id="IPR044752">
    <property type="entry name" value="PIN-like_EXO1"/>
</dbReference>
<keyword evidence="8 17" id="KW-0228">DNA excision</keyword>
<evidence type="ECO:0000256" key="9">
    <source>
        <dbReference type="ARBA" id="ARBA00022801"/>
    </source>
</evidence>
<dbReference type="AlphaFoldDB" id="A0A8B8DNJ0"/>
<keyword evidence="7 17" id="KW-0227">DNA damage</keyword>
<feature type="domain" description="XPG N-terminal" evidence="20">
    <location>
        <begin position="1"/>
        <end position="99"/>
    </location>
</feature>
<evidence type="ECO:0000256" key="13">
    <source>
        <dbReference type="ARBA" id="ARBA00023125"/>
    </source>
</evidence>
<dbReference type="Pfam" id="PF00867">
    <property type="entry name" value="XPG_I"/>
    <property type="match status" value="1"/>
</dbReference>
<keyword evidence="9 17" id="KW-0378">Hydrolase</keyword>
<feature type="region of interest" description="Disordered" evidence="18">
    <location>
        <begin position="478"/>
        <end position="512"/>
    </location>
</feature>
<accession>A0A8B8DNJ0</accession>
<dbReference type="SMART" id="SM00484">
    <property type="entry name" value="XPGI"/>
    <property type="match status" value="1"/>
</dbReference>
<feature type="compositionally biased region" description="Basic and acidic residues" evidence="18">
    <location>
        <begin position="406"/>
        <end position="426"/>
    </location>
</feature>
<evidence type="ECO:0000256" key="16">
    <source>
        <dbReference type="ARBA" id="ARBA00055562"/>
    </source>
</evidence>
<dbReference type="GO" id="GO:0006298">
    <property type="term" value="P:mismatch repair"/>
    <property type="evidence" value="ECO:0007669"/>
    <property type="project" value="TreeGrafter"/>
</dbReference>
<dbReference type="EC" id="3.1.-.-" evidence="17"/>
<evidence type="ECO:0000256" key="5">
    <source>
        <dbReference type="ARBA" id="ARBA00022723"/>
    </source>
</evidence>
<protein>
    <recommendedName>
        <fullName evidence="3 17">Exonuclease 1</fullName>
        <ecNumber evidence="17">3.1.-.-</ecNumber>
    </recommendedName>
</protein>